<protein>
    <submittedName>
        <fullName evidence="3">Uncharacterized protein</fullName>
    </submittedName>
</protein>
<reference evidence="3" key="1">
    <citation type="submission" date="2023-01" db="EMBL/GenBank/DDBJ databases">
        <title>The chitinases involved in constricting ring structure development in the nematode-trapping fungus Drechslerella dactyloides.</title>
        <authorList>
            <person name="Wang R."/>
            <person name="Zhang L."/>
            <person name="Tang P."/>
            <person name="Li S."/>
            <person name="Liang L."/>
        </authorList>
    </citation>
    <scope>NUCLEOTIDE SEQUENCE</scope>
    <source>
        <strain evidence="3">YMF1.00031</strain>
    </source>
</reference>
<comment type="caution">
    <text evidence="3">The sequence shown here is derived from an EMBL/GenBank/DDBJ whole genome shotgun (WGS) entry which is preliminary data.</text>
</comment>
<gene>
    <name evidence="3" type="ORF">Dda_8059</name>
</gene>
<evidence type="ECO:0000313" key="3">
    <source>
        <dbReference type="EMBL" id="KAJ6257173.1"/>
    </source>
</evidence>
<feature type="chain" id="PRO_5041903307" evidence="2">
    <location>
        <begin position="21"/>
        <end position="129"/>
    </location>
</feature>
<dbReference type="Proteomes" id="UP001221413">
    <property type="component" value="Unassembled WGS sequence"/>
</dbReference>
<accession>A0AAD6IRL5</accession>
<feature type="compositionally biased region" description="Low complexity" evidence="1">
    <location>
        <begin position="30"/>
        <end position="55"/>
    </location>
</feature>
<feature type="signal peptide" evidence="2">
    <location>
        <begin position="1"/>
        <end position="20"/>
    </location>
</feature>
<keyword evidence="2" id="KW-0732">Signal</keyword>
<name>A0AAD6IRL5_DREDA</name>
<proteinExistence type="predicted"/>
<organism evidence="3 4">
    <name type="scientific">Drechslerella dactyloides</name>
    <name type="common">Nematode-trapping fungus</name>
    <name type="synonym">Arthrobotrys dactyloides</name>
    <dbReference type="NCBI Taxonomy" id="74499"/>
    <lineage>
        <taxon>Eukaryota</taxon>
        <taxon>Fungi</taxon>
        <taxon>Dikarya</taxon>
        <taxon>Ascomycota</taxon>
        <taxon>Pezizomycotina</taxon>
        <taxon>Orbiliomycetes</taxon>
        <taxon>Orbiliales</taxon>
        <taxon>Orbiliaceae</taxon>
        <taxon>Drechslerella</taxon>
    </lineage>
</organism>
<evidence type="ECO:0000313" key="4">
    <source>
        <dbReference type="Proteomes" id="UP001221413"/>
    </source>
</evidence>
<keyword evidence="4" id="KW-1185">Reference proteome</keyword>
<dbReference type="AlphaFoldDB" id="A0AAD6IRL5"/>
<sequence>MRLALRPLLLTVVYVAAVAALPWPTTPQKPEQAVIAAEPPAASPSSPTPAAVAAVEPTDCGRDELRCGDICYDPTEAECDPEFDSITLFGPYLSKKKKQAREKARKAAAADEKSSSTGQDNDRPPAADL</sequence>
<feature type="region of interest" description="Disordered" evidence="1">
    <location>
        <begin position="100"/>
        <end position="129"/>
    </location>
</feature>
<evidence type="ECO:0000256" key="1">
    <source>
        <dbReference type="SAM" id="MobiDB-lite"/>
    </source>
</evidence>
<feature type="compositionally biased region" description="Basic and acidic residues" evidence="1">
    <location>
        <begin position="108"/>
        <end position="129"/>
    </location>
</feature>
<dbReference type="EMBL" id="JAQGDS010000011">
    <property type="protein sequence ID" value="KAJ6257173.1"/>
    <property type="molecule type" value="Genomic_DNA"/>
</dbReference>
<feature type="region of interest" description="Disordered" evidence="1">
    <location>
        <begin position="26"/>
        <end position="55"/>
    </location>
</feature>
<evidence type="ECO:0000256" key="2">
    <source>
        <dbReference type="SAM" id="SignalP"/>
    </source>
</evidence>